<evidence type="ECO:0000259" key="7">
    <source>
        <dbReference type="PROSITE" id="PS50119"/>
    </source>
</evidence>
<evidence type="ECO:0000259" key="6">
    <source>
        <dbReference type="PROSITE" id="PS50089"/>
    </source>
</evidence>
<feature type="domain" description="B box-type" evidence="7">
    <location>
        <begin position="92"/>
        <end position="134"/>
    </location>
</feature>
<dbReference type="PANTHER" id="PTHR47156:SF10">
    <property type="entry name" value="E3 UBIQUITIN-PROTEIN LIGASE TRIM-21-RELATED"/>
    <property type="match status" value="1"/>
</dbReference>
<evidence type="ECO:0000256" key="5">
    <source>
        <dbReference type="SAM" id="Coils"/>
    </source>
</evidence>
<dbReference type="InterPro" id="IPR052667">
    <property type="entry name" value="E3_ubiquitin-ligase_RING"/>
</dbReference>
<dbReference type="PROSITE" id="PS50119">
    <property type="entry name" value="ZF_BBOX"/>
    <property type="match status" value="1"/>
</dbReference>
<dbReference type="Gene3D" id="3.30.160.60">
    <property type="entry name" value="Classic Zinc Finger"/>
    <property type="match status" value="1"/>
</dbReference>
<evidence type="ECO:0000256" key="2">
    <source>
        <dbReference type="ARBA" id="ARBA00022771"/>
    </source>
</evidence>
<evidence type="ECO:0000313" key="9">
    <source>
        <dbReference type="Proteomes" id="UP001497623"/>
    </source>
</evidence>
<dbReference type="Proteomes" id="UP001497623">
    <property type="component" value="Unassembled WGS sequence"/>
</dbReference>
<keyword evidence="1" id="KW-0479">Metal-binding</keyword>
<organism evidence="8 9">
    <name type="scientific">Meganyctiphanes norvegica</name>
    <name type="common">Northern krill</name>
    <name type="synonym">Thysanopoda norvegica</name>
    <dbReference type="NCBI Taxonomy" id="48144"/>
    <lineage>
        <taxon>Eukaryota</taxon>
        <taxon>Metazoa</taxon>
        <taxon>Ecdysozoa</taxon>
        <taxon>Arthropoda</taxon>
        <taxon>Crustacea</taxon>
        <taxon>Multicrustacea</taxon>
        <taxon>Malacostraca</taxon>
        <taxon>Eumalacostraca</taxon>
        <taxon>Eucarida</taxon>
        <taxon>Euphausiacea</taxon>
        <taxon>Euphausiidae</taxon>
        <taxon>Meganyctiphanes</taxon>
    </lineage>
</organism>
<reference evidence="8 9" key="1">
    <citation type="submission" date="2024-05" db="EMBL/GenBank/DDBJ databases">
        <authorList>
            <person name="Wallberg A."/>
        </authorList>
    </citation>
    <scope>NUCLEOTIDE SEQUENCE [LARGE SCALE GENOMIC DNA]</scope>
</reference>
<dbReference type="InterPro" id="IPR013083">
    <property type="entry name" value="Znf_RING/FYVE/PHD"/>
</dbReference>
<dbReference type="Pfam" id="PF14634">
    <property type="entry name" value="zf-RING_5"/>
    <property type="match status" value="1"/>
</dbReference>
<dbReference type="InterPro" id="IPR001841">
    <property type="entry name" value="Znf_RING"/>
</dbReference>
<dbReference type="PANTHER" id="PTHR47156">
    <property type="entry name" value="PROTEIN CBG20824"/>
    <property type="match status" value="1"/>
</dbReference>
<sequence length="267" mass="30945">MEFLECKVCHEPYDEDDHRPRHAPCGHGLCTACIGALIKDGIYECPTCRQKNKVVTADDLQVNYDLIEVIRGFKTKNVPMPKETESIVFGASNEEVCTIHSKTLELWCLTCQFFICKDCVEFHSSLTGCSTTIAANAMENLKGKPIKNIDMLLSNFEENAKYASSRIQEKTDEKNELLDMAKRQMKEMQETAVRQEKELLDKAKTEKKELLEKAKRQKRELLEKAERQERELLEKAERQERELLDRAAKEKNKILQMAERQEKELIE</sequence>
<dbReference type="InterPro" id="IPR000315">
    <property type="entry name" value="Znf_B-box"/>
</dbReference>
<proteinExistence type="predicted"/>
<name>A0AAV2RMV5_MEGNR</name>
<dbReference type="SMART" id="SM00184">
    <property type="entry name" value="RING"/>
    <property type="match status" value="1"/>
</dbReference>
<evidence type="ECO:0000313" key="8">
    <source>
        <dbReference type="EMBL" id="CAL4128222.1"/>
    </source>
</evidence>
<dbReference type="EMBL" id="CAXKWB010025465">
    <property type="protein sequence ID" value="CAL4128222.1"/>
    <property type="molecule type" value="Genomic_DNA"/>
</dbReference>
<dbReference type="SUPFAM" id="SSF57845">
    <property type="entry name" value="B-box zinc-binding domain"/>
    <property type="match status" value="1"/>
</dbReference>
<accession>A0AAV2RMV5</accession>
<keyword evidence="5" id="KW-0175">Coiled coil</keyword>
<dbReference type="PROSITE" id="PS00518">
    <property type="entry name" value="ZF_RING_1"/>
    <property type="match status" value="1"/>
</dbReference>
<dbReference type="Gene3D" id="3.30.40.10">
    <property type="entry name" value="Zinc/RING finger domain, C3HC4 (zinc finger)"/>
    <property type="match status" value="1"/>
</dbReference>
<evidence type="ECO:0008006" key="10">
    <source>
        <dbReference type="Google" id="ProtNLM"/>
    </source>
</evidence>
<evidence type="ECO:0000256" key="4">
    <source>
        <dbReference type="PROSITE-ProRule" id="PRU00024"/>
    </source>
</evidence>
<evidence type="ECO:0000256" key="1">
    <source>
        <dbReference type="ARBA" id="ARBA00022723"/>
    </source>
</evidence>
<feature type="coiled-coil region" evidence="5">
    <location>
        <begin position="167"/>
        <end position="264"/>
    </location>
</feature>
<dbReference type="PROSITE" id="PS50089">
    <property type="entry name" value="ZF_RING_2"/>
    <property type="match status" value="1"/>
</dbReference>
<feature type="non-terminal residue" evidence="8">
    <location>
        <position position="267"/>
    </location>
</feature>
<evidence type="ECO:0000256" key="3">
    <source>
        <dbReference type="ARBA" id="ARBA00022833"/>
    </source>
</evidence>
<gene>
    <name evidence="8" type="ORF">MNOR_LOCUS25994</name>
</gene>
<keyword evidence="2 4" id="KW-0863">Zinc-finger</keyword>
<dbReference type="SUPFAM" id="SSF57850">
    <property type="entry name" value="RING/U-box"/>
    <property type="match status" value="1"/>
</dbReference>
<dbReference type="InterPro" id="IPR017907">
    <property type="entry name" value="Znf_RING_CS"/>
</dbReference>
<keyword evidence="9" id="KW-1185">Reference proteome</keyword>
<keyword evidence="3" id="KW-0862">Zinc</keyword>
<comment type="caution">
    <text evidence="8">The sequence shown here is derived from an EMBL/GenBank/DDBJ whole genome shotgun (WGS) entry which is preliminary data.</text>
</comment>
<protein>
    <recommendedName>
        <fullName evidence="10">RING-type domain-containing protein</fullName>
    </recommendedName>
</protein>
<dbReference type="AlphaFoldDB" id="A0AAV2RMV5"/>
<feature type="domain" description="RING-type" evidence="6">
    <location>
        <begin position="6"/>
        <end position="49"/>
    </location>
</feature>
<dbReference type="GO" id="GO:0008270">
    <property type="term" value="F:zinc ion binding"/>
    <property type="evidence" value="ECO:0007669"/>
    <property type="project" value="UniProtKB-KW"/>
</dbReference>
<dbReference type="Pfam" id="PF00643">
    <property type="entry name" value="zf-B_box"/>
    <property type="match status" value="1"/>
</dbReference>